<reference evidence="1" key="2">
    <citation type="journal article" date="2015" name="Data Brief">
        <title>Shoot transcriptome of the giant reed, Arundo donax.</title>
        <authorList>
            <person name="Barrero R.A."/>
            <person name="Guerrero F.D."/>
            <person name="Moolhuijzen P."/>
            <person name="Goolsby J.A."/>
            <person name="Tidwell J."/>
            <person name="Bellgard S.E."/>
            <person name="Bellgard M.I."/>
        </authorList>
    </citation>
    <scope>NUCLEOTIDE SEQUENCE</scope>
    <source>
        <tissue evidence="1">Shoot tissue taken approximately 20 cm above the soil surface</tissue>
    </source>
</reference>
<proteinExistence type="predicted"/>
<protein>
    <submittedName>
        <fullName evidence="1">Uncharacterized protein</fullName>
    </submittedName>
</protein>
<dbReference type="EMBL" id="GBRH01167400">
    <property type="protein sequence ID" value="JAE30496.1"/>
    <property type="molecule type" value="Transcribed_RNA"/>
</dbReference>
<dbReference type="AlphaFoldDB" id="A0A0A9H6M1"/>
<name>A0A0A9H6M1_ARUDO</name>
<accession>A0A0A9H6M1</accession>
<reference evidence="1" key="1">
    <citation type="submission" date="2014-09" db="EMBL/GenBank/DDBJ databases">
        <authorList>
            <person name="Magalhaes I.L.F."/>
            <person name="Oliveira U."/>
            <person name="Santos F.R."/>
            <person name="Vidigal T.H.D.A."/>
            <person name="Brescovit A.D."/>
            <person name="Santos A.J."/>
        </authorList>
    </citation>
    <scope>NUCLEOTIDE SEQUENCE</scope>
    <source>
        <tissue evidence="1">Shoot tissue taken approximately 20 cm above the soil surface</tissue>
    </source>
</reference>
<organism evidence="1">
    <name type="scientific">Arundo donax</name>
    <name type="common">Giant reed</name>
    <name type="synonym">Donax arundinaceus</name>
    <dbReference type="NCBI Taxonomy" id="35708"/>
    <lineage>
        <taxon>Eukaryota</taxon>
        <taxon>Viridiplantae</taxon>
        <taxon>Streptophyta</taxon>
        <taxon>Embryophyta</taxon>
        <taxon>Tracheophyta</taxon>
        <taxon>Spermatophyta</taxon>
        <taxon>Magnoliopsida</taxon>
        <taxon>Liliopsida</taxon>
        <taxon>Poales</taxon>
        <taxon>Poaceae</taxon>
        <taxon>PACMAD clade</taxon>
        <taxon>Arundinoideae</taxon>
        <taxon>Arundineae</taxon>
        <taxon>Arundo</taxon>
    </lineage>
</organism>
<sequence>MLASVKLAGQCCSPLPWTARPA</sequence>
<evidence type="ECO:0000313" key="1">
    <source>
        <dbReference type="EMBL" id="JAE30496.1"/>
    </source>
</evidence>